<feature type="domain" description="Major facilitator superfamily (MFS) profile" evidence="5">
    <location>
        <begin position="1"/>
        <end position="443"/>
    </location>
</feature>
<evidence type="ECO:0000259" key="5">
    <source>
        <dbReference type="PROSITE" id="PS50850"/>
    </source>
</evidence>
<evidence type="ECO:0000313" key="6">
    <source>
        <dbReference type="EMBL" id="QNI32617.1"/>
    </source>
</evidence>
<feature type="transmembrane region" description="Helical" evidence="4">
    <location>
        <begin position="318"/>
        <end position="337"/>
    </location>
</feature>
<evidence type="ECO:0000256" key="1">
    <source>
        <dbReference type="ARBA" id="ARBA00022692"/>
    </source>
</evidence>
<feature type="transmembrane region" description="Helical" evidence="4">
    <location>
        <begin position="419"/>
        <end position="438"/>
    </location>
</feature>
<dbReference type="Pfam" id="PF07690">
    <property type="entry name" value="MFS_1"/>
    <property type="match status" value="1"/>
</dbReference>
<dbReference type="InterPro" id="IPR020846">
    <property type="entry name" value="MFS_dom"/>
</dbReference>
<dbReference type="AlphaFoldDB" id="A0A7G8BJ97"/>
<dbReference type="PROSITE" id="PS50850">
    <property type="entry name" value="MFS"/>
    <property type="match status" value="1"/>
</dbReference>
<keyword evidence="7" id="KW-1185">Reference proteome</keyword>
<sequence length="459" mass="49245">MAFLSFLDHERSVARPGFSRWLVPPAALAVHLSIGQVYSFSVFKIPLTHLIGITKSAPGDWTQPEVGWIFSFAIGVLGLSAAFFGPWLEREGPRRAMAYASVLFALGFFIASFGVHLHQLWLVYFGYGIIGGMGLGLGYSAPVATLIRWFPDRPGLATGMAIMGFGGGAMIGSPLAVKLMAFFHTPTDVGVEKTFLVMGTFYLCFMAFGAALVRVPRPGWKPEGWQPKPAASGMVTTHGVAVGPAFRTPQFWLLWIVLCMNTTAGIGILEQASPMIQDLFGITAIAAGGFVGVLSLFNMAGRFFWSTVSDFIGRKATFMILLGLAIIGYSILPYTSAAHMNSIGLFVLTAGIMLSIYGAGFSTAPAYLKDLFGTYNIGAIYGRLLTAWSVAGILGPVLVNYMRESQIKHGVDHAGAYQLVLHIMVGLLIVGFLANLLVRAVPQKYWIKSEAPAAAAGGH</sequence>
<evidence type="ECO:0000256" key="3">
    <source>
        <dbReference type="ARBA" id="ARBA00023136"/>
    </source>
</evidence>
<evidence type="ECO:0000256" key="4">
    <source>
        <dbReference type="SAM" id="Phobius"/>
    </source>
</evidence>
<dbReference type="InterPro" id="IPR011701">
    <property type="entry name" value="MFS"/>
</dbReference>
<keyword evidence="2 4" id="KW-1133">Transmembrane helix</keyword>
<feature type="transmembrane region" description="Helical" evidence="4">
    <location>
        <begin position="195"/>
        <end position="213"/>
    </location>
</feature>
<protein>
    <submittedName>
        <fullName evidence="6">OFA family MFS transporter</fullName>
    </submittedName>
</protein>
<feature type="transmembrane region" description="Helical" evidence="4">
    <location>
        <begin position="380"/>
        <end position="399"/>
    </location>
</feature>
<dbReference type="InterPro" id="IPR036259">
    <property type="entry name" value="MFS_trans_sf"/>
</dbReference>
<dbReference type="PANTHER" id="PTHR11360">
    <property type="entry name" value="MONOCARBOXYLATE TRANSPORTER"/>
    <property type="match status" value="1"/>
</dbReference>
<keyword evidence="1 4" id="KW-0812">Transmembrane</keyword>
<dbReference type="CDD" id="cd17353">
    <property type="entry name" value="MFS_OFA_like"/>
    <property type="match status" value="1"/>
</dbReference>
<gene>
    <name evidence="6" type="ORF">H7849_00915</name>
</gene>
<dbReference type="Proteomes" id="UP000515312">
    <property type="component" value="Chromosome"/>
</dbReference>
<accession>A0A7G8BJ97</accession>
<evidence type="ECO:0000313" key="7">
    <source>
        <dbReference type="Proteomes" id="UP000515312"/>
    </source>
</evidence>
<name>A0A7G8BJ97_9BACT</name>
<evidence type="ECO:0000256" key="2">
    <source>
        <dbReference type="ARBA" id="ARBA00022989"/>
    </source>
</evidence>
<feature type="transmembrane region" description="Helical" evidence="4">
    <location>
        <begin position="275"/>
        <end position="297"/>
    </location>
</feature>
<dbReference type="InterPro" id="IPR050327">
    <property type="entry name" value="Proton-linked_MCT"/>
</dbReference>
<feature type="transmembrane region" description="Helical" evidence="4">
    <location>
        <begin position="66"/>
        <end position="84"/>
    </location>
</feature>
<organism evidence="6 7">
    <name type="scientific">Alloacidobacterium dinghuense</name>
    <dbReference type="NCBI Taxonomy" id="2763107"/>
    <lineage>
        <taxon>Bacteria</taxon>
        <taxon>Pseudomonadati</taxon>
        <taxon>Acidobacteriota</taxon>
        <taxon>Terriglobia</taxon>
        <taxon>Terriglobales</taxon>
        <taxon>Acidobacteriaceae</taxon>
        <taxon>Alloacidobacterium</taxon>
    </lineage>
</organism>
<feature type="transmembrane region" description="Helical" evidence="4">
    <location>
        <begin position="251"/>
        <end position="269"/>
    </location>
</feature>
<dbReference type="RefSeq" id="WP_186743571.1">
    <property type="nucleotide sequence ID" value="NZ_CP060394.1"/>
</dbReference>
<dbReference type="KEGG" id="adin:H7849_00915"/>
<dbReference type="SUPFAM" id="SSF103473">
    <property type="entry name" value="MFS general substrate transporter"/>
    <property type="match status" value="1"/>
</dbReference>
<dbReference type="PANTHER" id="PTHR11360:SF317">
    <property type="entry name" value="MAJOR FACILITATOR SUPERFAMILY (MFS) PROFILE DOMAIN-CONTAINING PROTEIN-RELATED"/>
    <property type="match status" value="1"/>
</dbReference>
<feature type="transmembrane region" description="Helical" evidence="4">
    <location>
        <begin position="343"/>
        <end position="368"/>
    </location>
</feature>
<feature type="transmembrane region" description="Helical" evidence="4">
    <location>
        <begin position="121"/>
        <end position="147"/>
    </location>
</feature>
<dbReference type="GO" id="GO:0022857">
    <property type="term" value="F:transmembrane transporter activity"/>
    <property type="evidence" value="ECO:0007669"/>
    <property type="project" value="InterPro"/>
</dbReference>
<dbReference type="EMBL" id="CP060394">
    <property type="protein sequence ID" value="QNI32617.1"/>
    <property type="molecule type" value="Genomic_DNA"/>
</dbReference>
<feature type="transmembrane region" description="Helical" evidence="4">
    <location>
        <begin position="96"/>
        <end position="115"/>
    </location>
</feature>
<proteinExistence type="predicted"/>
<reference evidence="6 7" key="1">
    <citation type="submission" date="2020-08" db="EMBL/GenBank/DDBJ databases">
        <title>Edaphobacter telluris sp. nov. and Acidobacterium dinghuensis sp. nov., two acidobacteria isolated from forest soil.</title>
        <authorList>
            <person name="Fu J."/>
            <person name="Qiu L."/>
        </authorList>
    </citation>
    <scope>NUCLEOTIDE SEQUENCE [LARGE SCALE GENOMIC DNA]</scope>
    <source>
        <strain evidence="6">4Y35</strain>
    </source>
</reference>
<feature type="transmembrane region" description="Helical" evidence="4">
    <location>
        <begin position="159"/>
        <end position="183"/>
    </location>
</feature>
<keyword evidence="3 4" id="KW-0472">Membrane</keyword>
<dbReference type="Gene3D" id="1.20.1250.20">
    <property type="entry name" value="MFS general substrate transporter like domains"/>
    <property type="match status" value="2"/>
</dbReference>